<gene>
    <name evidence="8" type="ORF">SAMN02745824_3050</name>
</gene>
<accession>A0A1N6GYI2</accession>
<name>A0A1N6GYI2_9SPHN</name>
<dbReference type="GO" id="GO:0008270">
    <property type="term" value="F:zinc ion binding"/>
    <property type="evidence" value="ECO:0007669"/>
    <property type="project" value="UniProtKB-KW"/>
</dbReference>
<keyword evidence="9" id="KW-1185">Reference proteome</keyword>
<dbReference type="InterPro" id="IPR048487">
    <property type="entry name" value="DksA-like_N"/>
</dbReference>
<evidence type="ECO:0000256" key="5">
    <source>
        <dbReference type="SAM" id="MobiDB-lite"/>
    </source>
</evidence>
<feature type="domain" description="Zinc finger DksA/TraR C4-type" evidence="6">
    <location>
        <begin position="79"/>
        <end position="110"/>
    </location>
</feature>
<dbReference type="Pfam" id="PF01258">
    <property type="entry name" value="zf-dskA_traR"/>
    <property type="match status" value="1"/>
</dbReference>
<protein>
    <submittedName>
        <fullName evidence="8">Transcriptional regulator, TraR/DksA family</fullName>
    </submittedName>
</protein>
<feature type="region of interest" description="Disordered" evidence="5">
    <location>
        <begin position="27"/>
        <end position="58"/>
    </location>
</feature>
<feature type="zinc finger region" description="dksA C4-type" evidence="4">
    <location>
        <begin position="84"/>
        <end position="108"/>
    </location>
</feature>
<keyword evidence="1" id="KW-0479">Metal-binding</keyword>
<dbReference type="Gene3D" id="1.20.120.910">
    <property type="entry name" value="DksA, coiled-coil domain"/>
    <property type="match status" value="1"/>
</dbReference>
<dbReference type="AlphaFoldDB" id="A0A1N6GYI2"/>
<organism evidence="8 9">
    <name type="scientific">Parasphingorhabdus marina DSM 22363</name>
    <dbReference type="NCBI Taxonomy" id="1123272"/>
    <lineage>
        <taxon>Bacteria</taxon>
        <taxon>Pseudomonadati</taxon>
        <taxon>Pseudomonadota</taxon>
        <taxon>Alphaproteobacteria</taxon>
        <taxon>Sphingomonadales</taxon>
        <taxon>Sphingomonadaceae</taxon>
        <taxon>Parasphingorhabdus</taxon>
    </lineage>
</organism>
<evidence type="ECO:0000256" key="3">
    <source>
        <dbReference type="ARBA" id="ARBA00022833"/>
    </source>
</evidence>
<dbReference type="Pfam" id="PF21173">
    <property type="entry name" value="DksA-like_N"/>
    <property type="match status" value="1"/>
</dbReference>
<evidence type="ECO:0000256" key="4">
    <source>
        <dbReference type="PROSITE-ProRule" id="PRU00510"/>
    </source>
</evidence>
<evidence type="ECO:0000259" key="6">
    <source>
        <dbReference type="Pfam" id="PF01258"/>
    </source>
</evidence>
<dbReference type="RefSeq" id="WP_074205978.1">
    <property type="nucleotide sequence ID" value="NZ_FSQW01000002.1"/>
</dbReference>
<evidence type="ECO:0000313" key="9">
    <source>
        <dbReference type="Proteomes" id="UP000185192"/>
    </source>
</evidence>
<feature type="domain" description="DnaK suppressor protein-like N-terminal" evidence="7">
    <location>
        <begin position="14"/>
        <end position="76"/>
    </location>
</feature>
<evidence type="ECO:0000256" key="1">
    <source>
        <dbReference type="ARBA" id="ARBA00022723"/>
    </source>
</evidence>
<reference evidence="9" key="1">
    <citation type="submission" date="2016-11" db="EMBL/GenBank/DDBJ databases">
        <authorList>
            <person name="Varghese N."/>
            <person name="Submissions S."/>
        </authorList>
    </citation>
    <scope>NUCLEOTIDE SEQUENCE [LARGE SCALE GENOMIC DNA]</scope>
    <source>
        <strain evidence="9">DSM 22363</strain>
    </source>
</reference>
<proteinExistence type="predicted"/>
<evidence type="ECO:0000259" key="7">
    <source>
        <dbReference type="Pfam" id="PF21173"/>
    </source>
</evidence>
<sequence length="110" mass="12164">MTEQQNAALAPVRHALVQRSEELQKRLGRVENELSGPHSKGFAEQATEREQDEALSGQEQVFERELAQIRAAIARIDDGTYGQCMRCGEDIAPKRLEVQPEAPICMACAG</sequence>
<dbReference type="PANTHER" id="PTHR33823">
    <property type="entry name" value="RNA POLYMERASE-BINDING TRANSCRIPTION FACTOR DKSA-RELATED"/>
    <property type="match status" value="1"/>
</dbReference>
<evidence type="ECO:0000313" key="8">
    <source>
        <dbReference type="EMBL" id="SIO12600.1"/>
    </source>
</evidence>
<dbReference type="STRING" id="1123272.SAMN02745824_3050"/>
<keyword evidence="3" id="KW-0862">Zinc</keyword>
<evidence type="ECO:0000256" key="2">
    <source>
        <dbReference type="ARBA" id="ARBA00022771"/>
    </source>
</evidence>
<dbReference type="SUPFAM" id="SSF57716">
    <property type="entry name" value="Glucocorticoid receptor-like (DNA-binding domain)"/>
    <property type="match status" value="1"/>
</dbReference>
<dbReference type="SUPFAM" id="SSF109635">
    <property type="entry name" value="DnaK suppressor protein DksA, alpha-hairpin domain"/>
    <property type="match status" value="1"/>
</dbReference>
<dbReference type="InterPro" id="IPR037187">
    <property type="entry name" value="DnaK_N"/>
</dbReference>
<keyword evidence="2" id="KW-0863">Zinc-finger</keyword>
<dbReference type="Proteomes" id="UP000185192">
    <property type="component" value="Unassembled WGS sequence"/>
</dbReference>
<dbReference type="EMBL" id="FSQW01000002">
    <property type="protein sequence ID" value="SIO12600.1"/>
    <property type="molecule type" value="Genomic_DNA"/>
</dbReference>
<dbReference type="InterPro" id="IPR000962">
    <property type="entry name" value="Znf_DskA_TraR"/>
</dbReference>
<dbReference type="PROSITE" id="PS51128">
    <property type="entry name" value="ZF_DKSA_2"/>
    <property type="match status" value="1"/>
</dbReference>
<dbReference type="PANTHER" id="PTHR33823:SF4">
    <property type="entry name" value="GENERAL STRESS PROTEIN 16O"/>
    <property type="match status" value="1"/>
</dbReference>